<accession>A0AAD1BG59</accession>
<gene>
    <name evidence="2" type="ORF">PI172_1029</name>
</gene>
<evidence type="ECO:0000313" key="2">
    <source>
        <dbReference type="EMBL" id="BAR95757.1"/>
    </source>
</evidence>
<evidence type="ECO:0000259" key="1">
    <source>
        <dbReference type="PROSITE" id="PS50095"/>
    </source>
</evidence>
<dbReference type="Gene3D" id="2.60.60.20">
    <property type="entry name" value="PLAT/LH2 domain"/>
    <property type="match status" value="1"/>
</dbReference>
<dbReference type="Pfam" id="PF01477">
    <property type="entry name" value="PLAT"/>
    <property type="match status" value="1"/>
</dbReference>
<dbReference type="InterPro" id="IPR001024">
    <property type="entry name" value="PLAT/LH2_dom"/>
</dbReference>
<dbReference type="InterPro" id="IPR036392">
    <property type="entry name" value="PLAT/LH2_dom_sf"/>
</dbReference>
<evidence type="ECO:0000313" key="3">
    <source>
        <dbReference type="Proteomes" id="UP000067008"/>
    </source>
</evidence>
<dbReference type="RefSeq" id="WP_014710153.1">
    <property type="nucleotide sequence ID" value="NZ_AP014925.1"/>
</dbReference>
<feature type="domain" description="PLAT" evidence="1">
    <location>
        <begin position="1"/>
        <end position="107"/>
    </location>
</feature>
<dbReference type="AlphaFoldDB" id="A0AAD1BG59"/>
<dbReference type="EMBL" id="AP014925">
    <property type="protein sequence ID" value="BAR95757.1"/>
    <property type="molecule type" value="Genomic_DNA"/>
</dbReference>
<name>A0AAD1BG59_PREIN</name>
<dbReference type="PANTHER" id="PTHR45901:SF3">
    <property type="entry name" value="LIPOXYGENASE HOMOLOGY DOMAIN-CONTAINING PROTEIN 1"/>
    <property type="match status" value="1"/>
</dbReference>
<dbReference type="PANTHER" id="PTHR45901">
    <property type="entry name" value="PROTEIN CBG12474"/>
    <property type="match status" value="1"/>
</dbReference>
<sequence length="110" mass="12776">MNLSCNANVFISFRNKNTKTWTTEYQLDSPKDDFERGQMDVFKLDIGMRASDVDKIRIRHDNTGKKPGWFLSMIVIEDTETQDYVSFPFNRWLSNDEDSEDGLSAEIKAV</sequence>
<dbReference type="Proteomes" id="UP000067008">
    <property type="component" value="Chromosome 2"/>
</dbReference>
<organism evidence="2 3">
    <name type="scientific">Prevotella intermedia</name>
    <dbReference type="NCBI Taxonomy" id="28131"/>
    <lineage>
        <taxon>Bacteria</taxon>
        <taxon>Pseudomonadati</taxon>
        <taxon>Bacteroidota</taxon>
        <taxon>Bacteroidia</taxon>
        <taxon>Bacteroidales</taxon>
        <taxon>Prevotellaceae</taxon>
        <taxon>Prevotella</taxon>
    </lineage>
</organism>
<dbReference type="SUPFAM" id="SSF49723">
    <property type="entry name" value="Lipase/lipooxygenase domain (PLAT/LH2 domain)"/>
    <property type="match status" value="1"/>
</dbReference>
<proteinExistence type="predicted"/>
<dbReference type="InterPro" id="IPR052970">
    <property type="entry name" value="Inner_ear_hair_cell_LOXHD"/>
</dbReference>
<dbReference type="PROSITE" id="PS50095">
    <property type="entry name" value="PLAT"/>
    <property type="match status" value="1"/>
</dbReference>
<protein>
    <recommendedName>
        <fullName evidence="1">PLAT domain-containing protein</fullName>
    </recommendedName>
</protein>
<reference evidence="2 3" key="1">
    <citation type="submission" date="2015-07" db="EMBL/GenBank/DDBJ databases">
        <title>Complete genome sequence of Prevotella intermedia strain 17-2.</title>
        <authorList>
            <person name="Nambu T."/>
        </authorList>
    </citation>
    <scope>NUCLEOTIDE SEQUENCE [LARGE SCALE GENOMIC DNA]</scope>
    <source>
        <strain evidence="2 3">17-2</strain>
    </source>
</reference>